<dbReference type="EMBL" id="NBNE01001196">
    <property type="protein sequence ID" value="OWZ15078.1"/>
    <property type="molecule type" value="Genomic_DNA"/>
</dbReference>
<dbReference type="PANTHER" id="PTHR40866:SF1">
    <property type="entry name" value="BED-TYPE DOMAIN-CONTAINING PROTEIN"/>
    <property type="match status" value="1"/>
</dbReference>
<keyword evidence="2" id="KW-1185">Reference proteome</keyword>
<dbReference type="PANTHER" id="PTHR40866">
    <property type="entry name" value="BED-TYPE DOMAIN-CONTAINING PROTEIN"/>
    <property type="match status" value="1"/>
</dbReference>
<gene>
    <name evidence="1" type="ORF">PHMEG_00011345</name>
</gene>
<evidence type="ECO:0000313" key="1">
    <source>
        <dbReference type="EMBL" id="OWZ15078.1"/>
    </source>
</evidence>
<evidence type="ECO:0000313" key="2">
    <source>
        <dbReference type="Proteomes" id="UP000198211"/>
    </source>
</evidence>
<sequence>MKMIWELVDDQAADDDSIRKKSDTHWSSTFAKMQRCLKLLEILDAEDDDIMEVMPTPVATKRLLVLFKELNDIEPVSKSLQGRDVDLLDVRQWWRYCLSQYSLCYMNRIGLRASIIHTPAFESGYVRVLRGRQDSLTQAEKAALLPFASVVETDSTTSSGDENLSFVEHIRKRRRTEEAKVRYEQLKTIPATSNDVECFSVAQVMLGHQRHGLHPSTLETILFLRKNPSYWDASSVDSLN</sequence>
<accession>A0A225WCV0</accession>
<reference evidence="2" key="1">
    <citation type="submission" date="2017-03" db="EMBL/GenBank/DDBJ databases">
        <title>Phytopthora megakarya and P. palmivora, two closely related causual agents of cacao black pod achieved similar genome size and gene model numbers by different mechanisms.</title>
        <authorList>
            <person name="Ali S."/>
            <person name="Shao J."/>
            <person name="Larry D.J."/>
            <person name="Kronmiller B."/>
            <person name="Shen D."/>
            <person name="Strem M.D."/>
            <person name="Melnick R.L."/>
            <person name="Guiltinan M.J."/>
            <person name="Tyler B.M."/>
            <person name="Meinhardt L.W."/>
            <person name="Bailey B.A."/>
        </authorList>
    </citation>
    <scope>NUCLEOTIDE SEQUENCE [LARGE SCALE GENOMIC DNA]</scope>
    <source>
        <strain evidence="2">zdho120</strain>
    </source>
</reference>
<proteinExistence type="predicted"/>
<name>A0A225WCV0_9STRA</name>
<protein>
    <submittedName>
        <fullName evidence="1">Uncharacterized protein</fullName>
    </submittedName>
</protein>
<dbReference type="AlphaFoldDB" id="A0A225WCV0"/>
<dbReference type="Proteomes" id="UP000198211">
    <property type="component" value="Unassembled WGS sequence"/>
</dbReference>
<dbReference type="OrthoDB" id="119381at2759"/>
<organism evidence="1 2">
    <name type="scientific">Phytophthora megakarya</name>
    <dbReference type="NCBI Taxonomy" id="4795"/>
    <lineage>
        <taxon>Eukaryota</taxon>
        <taxon>Sar</taxon>
        <taxon>Stramenopiles</taxon>
        <taxon>Oomycota</taxon>
        <taxon>Peronosporomycetes</taxon>
        <taxon>Peronosporales</taxon>
        <taxon>Peronosporaceae</taxon>
        <taxon>Phytophthora</taxon>
    </lineage>
</organism>
<comment type="caution">
    <text evidence="1">The sequence shown here is derived from an EMBL/GenBank/DDBJ whole genome shotgun (WGS) entry which is preliminary data.</text>
</comment>